<evidence type="ECO:0000313" key="12">
    <source>
        <dbReference type="EMBL" id="MBK0419284.1"/>
    </source>
</evidence>
<feature type="region of interest" description="Disordered" evidence="9">
    <location>
        <begin position="43"/>
        <end position="95"/>
    </location>
</feature>
<dbReference type="PROSITE" id="PS51404">
    <property type="entry name" value="DYP_PEROXIDASE"/>
    <property type="match status" value="1"/>
</dbReference>
<protein>
    <submittedName>
        <fullName evidence="12">Dyp-type peroxidase</fullName>
    </submittedName>
</protein>
<dbReference type="AlphaFoldDB" id="A0A934UUA8"/>
<comment type="similarity">
    <text evidence="8">Belongs to the DyP-type peroxidase family.</text>
</comment>
<sequence length="439" mass="46515">MPGTSPEASENRPAVARRALLTGGAAGVGTLLGLGAGLGIPALRDRGTPQAGPPGGVDPSPEADRSSGIGGELPGFGGEALPCHGAHQAGVTTTPPAAHARYVSYRLRPETDRDGIRRMLRILTGDVEGLASGTGPLADPEPELAARPARLTVTVGVGPGLVDRVDPLKRPEWLAPLPPFSRDRLSGQHDGGDLLVLLQADDPLPIAHAARMLARDLASFAEPLWTQQGFRQARGAEAGGTTMRNLMGQVDGTVNPSPADEDFDGLVWIGGAPEDASRDGRGGAGAWLEGGTALVLRRIRMELDTWDQVDRPGREQTIGRRLDTGAPLTGGDEHTPVDYEARNALGLTVIPSFAHVRRAHSEDPDERIFRRAVNYDDGAESGLLFACYQRNPLRQFVPIQRRLDELDLLNEWVTHTGSAVFAILPGFEPGETLGAALLE</sequence>
<evidence type="ECO:0000259" key="10">
    <source>
        <dbReference type="Pfam" id="PF04261"/>
    </source>
</evidence>
<dbReference type="NCBIfam" id="TIGR01413">
    <property type="entry name" value="Dyp_perox_fam"/>
    <property type="match status" value="1"/>
</dbReference>
<evidence type="ECO:0000256" key="9">
    <source>
        <dbReference type="SAM" id="MobiDB-lite"/>
    </source>
</evidence>
<evidence type="ECO:0000256" key="1">
    <source>
        <dbReference type="ARBA" id="ARBA00001970"/>
    </source>
</evidence>
<dbReference type="Pfam" id="PF20628">
    <property type="entry name" value="Dyp_perox_C"/>
    <property type="match status" value="1"/>
</dbReference>
<name>A0A934UUA8_9MICO</name>
<dbReference type="SUPFAM" id="SSF54909">
    <property type="entry name" value="Dimeric alpha+beta barrel"/>
    <property type="match status" value="1"/>
</dbReference>
<gene>
    <name evidence="12" type="ORF">JD276_09585</name>
</gene>
<evidence type="ECO:0000256" key="4">
    <source>
        <dbReference type="ARBA" id="ARBA00022723"/>
    </source>
</evidence>
<keyword evidence="13" id="KW-1185">Reference proteome</keyword>
<keyword evidence="3" id="KW-0349">Heme</keyword>
<dbReference type="InterPro" id="IPR011008">
    <property type="entry name" value="Dimeric_a/b-barrel"/>
</dbReference>
<dbReference type="RefSeq" id="WP_200115429.1">
    <property type="nucleotide sequence ID" value="NZ_JAEHOH010000012.1"/>
</dbReference>
<feature type="domain" description="Dyp-type peroxidase C-terminal" evidence="11">
    <location>
        <begin position="243"/>
        <end position="426"/>
    </location>
</feature>
<dbReference type="GO" id="GO:0046872">
    <property type="term" value="F:metal ion binding"/>
    <property type="evidence" value="ECO:0007669"/>
    <property type="project" value="UniProtKB-KW"/>
</dbReference>
<reference evidence="12" key="1">
    <citation type="submission" date="2020-12" db="EMBL/GenBank/DDBJ databases">
        <title>Leucobacter sp. CAS1, isolated from Chromium sludge.</title>
        <authorList>
            <person name="Xu Z."/>
        </authorList>
    </citation>
    <scope>NUCLEOTIDE SEQUENCE</scope>
    <source>
        <strain evidence="12">CSA1</strain>
    </source>
</reference>
<evidence type="ECO:0000256" key="3">
    <source>
        <dbReference type="ARBA" id="ARBA00022617"/>
    </source>
</evidence>
<evidence type="ECO:0000256" key="2">
    <source>
        <dbReference type="ARBA" id="ARBA00022559"/>
    </source>
</evidence>
<evidence type="ECO:0000259" key="11">
    <source>
        <dbReference type="Pfam" id="PF20628"/>
    </source>
</evidence>
<dbReference type="InterPro" id="IPR006314">
    <property type="entry name" value="Dyp_peroxidase"/>
</dbReference>
<keyword evidence="7" id="KW-0408">Iron</keyword>
<feature type="compositionally biased region" description="Gly residues" evidence="9">
    <location>
        <begin position="68"/>
        <end position="78"/>
    </location>
</feature>
<keyword evidence="2 12" id="KW-0575">Peroxidase</keyword>
<evidence type="ECO:0000313" key="13">
    <source>
        <dbReference type="Proteomes" id="UP000608530"/>
    </source>
</evidence>
<dbReference type="InterPro" id="IPR048328">
    <property type="entry name" value="Dyp_perox_C"/>
</dbReference>
<dbReference type="GO" id="GO:0020037">
    <property type="term" value="F:heme binding"/>
    <property type="evidence" value="ECO:0007669"/>
    <property type="project" value="InterPro"/>
</dbReference>
<keyword evidence="4" id="KW-0479">Metal-binding</keyword>
<comment type="caution">
    <text evidence="12">The sequence shown here is derived from an EMBL/GenBank/DDBJ whole genome shotgun (WGS) entry which is preliminary data.</text>
</comment>
<accession>A0A934UUA8</accession>
<dbReference type="Pfam" id="PF04261">
    <property type="entry name" value="Dyp_perox_N"/>
    <property type="match status" value="1"/>
</dbReference>
<organism evidence="12 13">
    <name type="scientific">Leucobacter chromiisoli</name>
    <dbReference type="NCBI Taxonomy" id="2796471"/>
    <lineage>
        <taxon>Bacteria</taxon>
        <taxon>Bacillati</taxon>
        <taxon>Actinomycetota</taxon>
        <taxon>Actinomycetes</taxon>
        <taxon>Micrococcales</taxon>
        <taxon>Microbacteriaceae</taxon>
        <taxon>Leucobacter</taxon>
    </lineage>
</organism>
<proteinExistence type="inferred from homology"/>
<comment type="cofactor">
    <cofactor evidence="1">
        <name>heme b</name>
        <dbReference type="ChEBI" id="CHEBI:60344"/>
    </cofactor>
</comment>
<evidence type="ECO:0000256" key="6">
    <source>
        <dbReference type="ARBA" id="ARBA00023002"/>
    </source>
</evidence>
<feature type="domain" description="Dyp-type peroxidase N-terminal" evidence="10">
    <location>
        <begin position="88"/>
        <end position="231"/>
    </location>
</feature>
<dbReference type="InterPro" id="IPR048327">
    <property type="entry name" value="Dyp_perox_N"/>
</dbReference>
<keyword evidence="6" id="KW-0560">Oxidoreductase</keyword>
<keyword evidence="5" id="KW-0732">Signal</keyword>
<evidence type="ECO:0000256" key="8">
    <source>
        <dbReference type="ARBA" id="ARBA00025737"/>
    </source>
</evidence>
<dbReference type="GO" id="GO:0004601">
    <property type="term" value="F:peroxidase activity"/>
    <property type="evidence" value="ECO:0007669"/>
    <property type="project" value="UniProtKB-KW"/>
</dbReference>
<dbReference type="PANTHER" id="PTHR30521">
    <property type="entry name" value="DEFERROCHELATASE/PEROXIDASE"/>
    <property type="match status" value="1"/>
</dbReference>
<evidence type="ECO:0000256" key="5">
    <source>
        <dbReference type="ARBA" id="ARBA00022729"/>
    </source>
</evidence>
<dbReference type="EMBL" id="JAEHOH010000012">
    <property type="protein sequence ID" value="MBK0419284.1"/>
    <property type="molecule type" value="Genomic_DNA"/>
</dbReference>
<evidence type="ECO:0000256" key="7">
    <source>
        <dbReference type="ARBA" id="ARBA00023004"/>
    </source>
</evidence>
<dbReference type="GO" id="GO:0005829">
    <property type="term" value="C:cytosol"/>
    <property type="evidence" value="ECO:0007669"/>
    <property type="project" value="TreeGrafter"/>
</dbReference>
<dbReference type="PANTHER" id="PTHR30521:SF4">
    <property type="entry name" value="DEFERROCHELATASE"/>
    <property type="match status" value="1"/>
</dbReference>
<dbReference type="Proteomes" id="UP000608530">
    <property type="component" value="Unassembled WGS sequence"/>
</dbReference>